<name>A0A2J8TCW8_PONAB</name>
<accession>A0A2J8TCW8</accession>
<reference evidence="1" key="1">
    <citation type="submission" date="2017-12" db="EMBL/GenBank/DDBJ databases">
        <title>High-resolution comparative analysis of great ape genomes.</title>
        <authorList>
            <person name="Pollen A."/>
            <person name="Hastie A."/>
            <person name="Hormozdiari F."/>
            <person name="Dougherty M."/>
            <person name="Liu R."/>
            <person name="Chaisson M."/>
            <person name="Hoppe E."/>
            <person name="Hill C."/>
            <person name="Pang A."/>
            <person name="Hillier L."/>
            <person name="Baker C."/>
            <person name="Armstrong J."/>
            <person name="Shendure J."/>
            <person name="Paten B."/>
            <person name="Wilson R."/>
            <person name="Chao H."/>
            <person name="Schneider V."/>
            <person name="Ventura M."/>
            <person name="Kronenberg Z."/>
            <person name="Murali S."/>
            <person name="Gordon D."/>
            <person name="Cantsilieris S."/>
            <person name="Munson K."/>
            <person name="Nelson B."/>
            <person name="Raja A."/>
            <person name="Underwood J."/>
            <person name="Diekhans M."/>
            <person name="Fiddes I."/>
            <person name="Haussler D."/>
            <person name="Eichler E."/>
        </authorList>
    </citation>
    <scope>NUCLEOTIDE SEQUENCE [LARGE SCALE GENOMIC DNA]</scope>
    <source>
        <strain evidence="1">Susie</strain>
    </source>
</reference>
<dbReference type="EMBL" id="NDHI03003508">
    <property type="protein sequence ID" value="PNJ30848.1"/>
    <property type="molecule type" value="Genomic_DNA"/>
</dbReference>
<dbReference type="AlphaFoldDB" id="A0A2J8TCW8"/>
<organism evidence="1">
    <name type="scientific">Pongo abelii</name>
    <name type="common">Sumatran orangutan</name>
    <name type="synonym">Pongo pygmaeus abelii</name>
    <dbReference type="NCBI Taxonomy" id="9601"/>
    <lineage>
        <taxon>Eukaryota</taxon>
        <taxon>Metazoa</taxon>
        <taxon>Chordata</taxon>
        <taxon>Craniata</taxon>
        <taxon>Vertebrata</taxon>
        <taxon>Euteleostomi</taxon>
        <taxon>Mammalia</taxon>
        <taxon>Eutheria</taxon>
        <taxon>Euarchontoglires</taxon>
        <taxon>Primates</taxon>
        <taxon>Haplorrhini</taxon>
        <taxon>Catarrhini</taxon>
        <taxon>Hominidae</taxon>
        <taxon>Pongo</taxon>
    </lineage>
</organism>
<protein>
    <submittedName>
        <fullName evidence="1">UGDH-AS1 isoform 2</fullName>
    </submittedName>
</protein>
<comment type="caution">
    <text evidence="1">The sequence shown here is derived from an EMBL/GenBank/DDBJ whole genome shotgun (WGS) entry which is preliminary data.</text>
</comment>
<proteinExistence type="predicted"/>
<evidence type="ECO:0000313" key="1">
    <source>
        <dbReference type="EMBL" id="PNJ30848.1"/>
    </source>
</evidence>
<sequence>MFLRPNPGFGMSVHAVEQRVCNMVSLCHPGWNALARTHLTAASTSQAEMTLQLSFQSSCDMVWLCPHPHLILKPSGRYVFISSMKDGLIQ</sequence>
<gene>
    <name evidence="1" type="ORF">CR201_G0036026</name>
</gene>